<accession>E5Y5R2</accession>
<dbReference type="Gene3D" id="3.50.80.10">
    <property type="entry name" value="D-tyrosyl-tRNA(Tyr) deacylase"/>
    <property type="match status" value="1"/>
</dbReference>
<dbReference type="EC" id="3.1.1.96" evidence="2"/>
<gene>
    <name evidence="2" type="primary">dtd</name>
    <name evidence="3" type="ORF">HMPREF0179_01525</name>
</gene>
<dbReference type="Pfam" id="PF02580">
    <property type="entry name" value="Tyr_Deacylase"/>
    <property type="match status" value="1"/>
</dbReference>
<reference evidence="3 4" key="1">
    <citation type="submission" date="2010-10" db="EMBL/GenBank/DDBJ databases">
        <authorList>
            <consortium name="The Broad Institute Genome Sequencing Platform"/>
            <person name="Ward D."/>
            <person name="Earl A."/>
            <person name="Feldgarden M."/>
            <person name="Young S.K."/>
            <person name="Gargeya S."/>
            <person name="Zeng Q."/>
            <person name="Alvarado L."/>
            <person name="Berlin A."/>
            <person name="Bochicchio J."/>
            <person name="Chapman S.B."/>
            <person name="Chen Z."/>
            <person name="Freedman E."/>
            <person name="Gellesch M."/>
            <person name="Goldberg J."/>
            <person name="Griggs A."/>
            <person name="Gujja S."/>
            <person name="Heilman E."/>
            <person name="Heiman D."/>
            <person name="Howarth C."/>
            <person name="Mehta T."/>
            <person name="Neiman D."/>
            <person name="Pearson M."/>
            <person name="Roberts A."/>
            <person name="Saif S."/>
            <person name="Shea T."/>
            <person name="Shenoy N."/>
            <person name="Sisk P."/>
            <person name="Stolte C."/>
            <person name="Sykes S."/>
            <person name="White J."/>
            <person name="Yandava C."/>
            <person name="Allen-Vercoe E."/>
            <person name="Sibley C."/>
            <person name="Ambrose C.E."/>
            <person name="Strauss J."/>
            <person name="Daigneault M."/>
            <person name="Haas B."/>
            <person name="Nusbaum C."/>
            <person name="Birren B."/>
        </authorList>
    </citation>
    <scope>NUCLEOTIDE SEQUENCE [LARGE SCALE GENOMIC DNA]</scope>
    <source>
        <strain evidence="3 4">3_1_6</strain>
    </source>
</reference>
<dbReference type="SUPFAM" id="SSF69500">
    <property type="entry name" value="DTD-like"/>
    <property type="match status" value="1"/>
</dbReference>
<dbReference type="HOGENOM" id="CLU_076901_1_0_7"/>
<evidence type="ECO:0000313" key="3">
    <source>
        <dbReference type="EMBL" id="EFV44624.1"/>
    </source>
</evidence>
<dbReference type="Proteomes" id="UP000006034">
    <property type="component" value="Unassembled WGS sequence"/>
</dbReference>
<protein>
    <recommendedName>
        <fullName evidence="2">D-aminoacyl-tRNA deacylase</fullName>
        <shortName evidence="2">DTD</shortName>
        <ecNumber evidence="2">3.1.1.96</ecNumber>
    </recommendedName>
    <alternativeName>
        <fullName evidence="2">Gly-tRNA(Ala) deacylase</fullName>
        <ecNumber evidence="2">3.1.1.-</ecNumber>
    </alternativeName>
</protein>
<dbReference type="GO" id="GO:0106026">
    <property type="term" value="F:Gly-tRNA(Ala) deacylase activity"/>
    <property type="evidence" value="ECO:0007669"/>
    <property type="project" value="UniProtKB-UniRule"/>
</dbReference>
<sequence length="154" mass="16946">MRLLLQRVREGKVTIEGQNVASIGKGLVVLVGFGPEDTIDLRGGKLWNTLIEKMVGLRIFPDDEGKMNRGIEEAGGEIILVSQFTLYADSRKGRRPSFHLSAPPGVAEPLFQHFVEDVRSRLPGRVQQGVFAADMDVSLTNWGPVTLLLDSADF</sequence>
<dbReference type="EC" id="3.1.1.-" evidence="2"/>
<dbReference type="GO" id="GO:0051500">
    <property type="term" value="F:D-tyrosyl-tRNA(Tyr) deacylase activity"/>
    <property type="evidence" value="ECO:0007669"/>
    <property type="project" value="TreeGrafter"/>
</dbReference>
<dbReference type="InterPro" id="IPR003732">
    <property type="entry name" value="Daa-tRNA_deacyls_DTD"/>
</dbReference>
<dbReference type="NCBIfam" id="TIGR00256">
    <property type="entry name" value="D-aminoacyl-tRNA deacylase"/>
    <property type="match status" value="1"/>
</dbReference>
<dbReference type="GO" id="GO:0019478">
    <property type="term" value="P:D-amino acid catabolic process"/>
    <property type="evidence" value="ECO:0007669"/>
    <property type="project" value="UniProtKB-UniRule"/>
</dbReference>
<dbReference type="STRING" id="563192.HMPREF0179_01525"/>
<keyword evidence="4" id="KW-1185">Reference proteome</keyword>
<keyword evidence="2" id="KW-0694">RNA-binding</keyword>
<reference evidence="3 4" key="2">
    <citation type="submission" date="2013-04" db="EMBL/GenBank/DDBJ databases">
        <title>The Genome Sequence of Bilophila wadsworthia 3_1_6.</title>
        <authorList>
            <consortium name="The Broad Institute Genomics Platform"/>
            <person name="Earl A."/>
            <person name="Ward D."/>
            <person name="Feldgarden M."/>
            <person name="Gevers D."/>
            <person name="Sibley C."/>
            <person name="Strauss J."/>
            <person name="Allen-Vercoe E."/>
            <person name="Walker B."/>
            <person name="Young S."/>
            <person name="Zeng Q."/>
            <person name="Gargeya S."/>
            <person name="Fitzgerald M."/>
            <person name="Haas B."/>
            <person name="Abouelleil A."/>
            <person name="Allen A.W."/>
            <person name="Alvarado L."/>
            <person name="Arachchi H.M."/>
            <person name="Berlin A.M."/>
            <person name="Chapman S.B."/>
            <person name="Gainer-Dewar J."/>
            <person name="Goldberg J."/>
            <person name="Griggs A."/>
            <person name="Gujja S."/>
            <person name="Hansen M."/>
            <person name="Howarth C."/>
            <person name="Imamovic A."/>
            <person name="Ireland A."/>
            <person name="Larimer J."/>
            <person name="McCowan C."/>
            <person name="Murphy C."/>
            <person name="Pearson M."/>
            <person name="Poon T.W."/>
            <person name="Priest M."/>
            <person name="Roberts A."/>
            <person name="Saif S."/>
            <person name="Shea T."/>
            <person name="Sisk P."/>
            <person name="Sykes S."/>
            <person name="Wortman J."/>
            <person name="Nusbaum C."/>
            <person name="Birren B."/>
        </authorList>
    </citation>
    <scope>NUCLEOTIDE SEQUENCE [LARGE SCALE GENOMIC DNA]</scope>
    <source>
        <strain evidence="3 4">3_1_6</strain>
    </source>
</reference>
<evidence type="ECO:0000256" key="2">
    <source>
        <dbReference type="HAMAP-Rule" id="MF_00518"/>
    </source>
</evidence>
<dbReference type="RefSeq" id="WP_005026803.1">
    <property type="nucleotide sequence ID" value="NZ_KE150238.1"/>
</dbReference>
<keyword evidence="2" id="KW-0820">tRNA-binding</keyword>
<name>E5Y5R2_BILW3</name>
<keyword evidence="2" id="KW-0963">Cytoplasm</keyword>
<dbReference type="OrthoDB" id="9801395at2"/>
<proteinExistence type="inferred from homology"/>
<comment type="subunit">
    <text evidence="2">Homodimer.</text>
</comment>
<keyword evidence="2" id="KW-0378">Hydrolase</keyword>
<dbReference type="GeneID" id="78086646"/>
<feature type="short sequence motif" description="Gly-cisPro motif, important for rejection of L-amino acids" evidence="2">
    <location>
        <begin position="143"/>
        <end position="144"/>
    </location>
</feature>
<comment type="similarity">
    <text evidence="1 2">Belongs to the DTD family.</text>
</comment>
<dbReference type="GO" id="GO:0000049">
    <property type="term" value="F:tRNA binding"/>
    <property type="evidence" value="ECO:0007669"/>
    <property type="project" value="UniProtKB-UniRule"/>
</dbReference>
<dbReference type="HAMAP" id="MF_00518">
    <property type="entry name" value="Deacylase_Dtd"/>
    <property type="match status" value="1"/>
</dbReference>
<comment type="domain">
    <text evidence="2">A Gly-cisPro motif from one monomer fits into the active site of the other monomer to allow specific chiral rejection of L-amino acids.</text>
</comment>
<comment type="caution">
    <text evidence="3">The sequence shown here is derived from an EMBL/GenBank/DDBJ whole genome shotgun (WGS) entry which is preliminary data.</text>
</comment>
<comment type="subcellular location">
    <subcellularLocation>
        <location evidence="2">Cytoplasm</location>
    </subcellularLocation>
</comment>
<dbReference type="EMBL" id="ADCP02000001">
    <property type="protein sequence ID" value="EFV44624.1"/>
    <property type="molecule type" value="Genomic_DNA"/>
</dbReference>
<organism evidence="3 4">
    <name type="scientific">Bilophila wadsworthia (strain 3_1_6)</name>
    <dbReference type="NCBI Taxonomy" id="563192"/>
    <lineage>
        <taxon>Bacteria</taxon>
        <taxon>Pseudomonadati</taxon>
        <taxon>Thermodesulfobacteriota</taxon>
        <taxon>Desulfovibrionia</taxon>
        <taxon>Desulfovibrionales</taxon>
        <taxon>Desulfovibrionaceae</taxon>
        <taxon>Bilophila</taxon>
    </lineage>
</organism>
<dbReference type="GO" id="GO:0005737">
    <property type="term" value="C:cytoplasm"/>
    <property type="evidence" value="ECO:0007669"/>
    <property type="project" value="UniProtKB-SubCell"/>
</dbReference>
<comment type="catalytic activity">
    <reaction evidence="2">
        <text>a D-aminoacyl-tRNA + H2O = a tRNA + a D-alpha-amino acid + H(+)</text>
        <dbReference type="Rhea" id="RHEA:13953"/>
        <dbReference type="Rhea" id="RHEA-COMP:10123"/>
        <dbReference type="Rhea" id="RHEA-COMP:10124"/>
        <dbReference type="ChEBI" id="CHEBI:15377"/>
        <dbReference type="ChEBI" id="CHEBI:15378"/>
        <dbReference type="ChEBI" id="CHEBI:59871"/>
        <dbReference type="ChEBI" id="CHEBI:78442"/>
        <dbReference type="ChEBI" id="CHEBI:79333"/>
        <dbReference type="EC" id="3.1.1.96"/>
    </reaction>
</comment>
<dbReference type="InterPro" id="IPR023509">
    <property type="entry name" value="DTD-like_sf"/>
</dbReference>
<comment type="function">
    <text evidence="2">An aminoacyl-tRNA editing enzyme that deacylates mischarged D-aminoacyl-tRNAs. Also deacylates mischarged glycyl-tRNA(Ala), protecting cells against glycine mischarging by AlaRS. Acts via tRNA-based rather than protein-based catalysis; rejects L-amino acids rather than detecting D-amino acids in the active site. By recycling D-aminoacyl-tRNA to D-amino acids and free tRNA molecules, this enzyme counteracts the toxicity associated with the formation of D-aminoacyl-tRNA entities in vivo and helps enforce protein L-homochirality.</text>
</comment>
<evidence type="ECO:0000256" key="1">
    <source>
        <dbReference type="ARBA" id="ARBA00009673"/>
    </source>
</evidence>
<dbReference type="FunFam" id="3.50.80.10:FF:000001">
    <property type="entry name" value="D-aminoacyl-tRNA deacylase"/>
    <property type="match status" value="1"/>
</dbReference>
<evidence type="ECO:0000313" key="4">
    <source>
        <dbReference type="Proteomes" id="UP000006034"/>
    </source>
</evidence>
<dbReference type="PANTHER" id="PTHR10472">
    <property type="entry name" value="D-TYROSYL-TRNA TYR DEACYLASE"/>
    <property type="match status" value="1"/>
</dbReference>
<dbReference type="GO" id="GO:0043908">
    <property type="term" value="F:Ser(Gly)-tRNA(Ala) hydrolase activity"/>
    <property type="evidence" value="ECO:0007669"/>
    <property type="project" value="UniProtKB-UniRule"/>
</dbReference>
<comment type="catalytic activity">
    <reaction evidence="2">
        <text>glycyl-tRNA(Ala) + H2O = tRNA(Ala) + glycine + H(+)</text>
        <dbReference type="Rhea" id="RHEA:53744"/>
        <dbReference type="Rhea" id="RHEA-COMP:9657"/>
        <dbReference type="Rhea" id="RHEA-COMP:13640"/>
        <dbReference type="ChEBI" id="CHEBI:15377"/>
        <dbReference type="ChEBI" id="CHEBI:15378"/>
        <dbReference type="ChEBI" id="CHEBI:57305"/>
        <dbReference type="ChEBI" id="CHEBI:78442"/>
        <dbReference type="ChEBI" id="CHEBI:78522"/>
    </reaction>
</comment>
<dbReference type="eggNOG" id="COG1490">
    <property type="taxonomic scope" value="Bacteria"/>
</dbReference>
<dbReference type="AlphaFoldDB" id="E5Y5R2"/>
<dbReference type="PANTHER" id="PTHR10472:SF5">
    <property type="entry name" value="D-AMINOACYL-TRNA DEACYLASE 1"/>
    <property type="match status" value="1"/>
</dbReference>